<keyword evidence="4 6" id="KW-1133">Transmembrane helix</keyword>
<organism evidence="8 9">
    <name type="scientific">Fragilariopsis cylindrus CCMP1102</name>
    <dbReference type="NCBI Taxonomy" id="635003"/>
    <lineage>
        <taxon>Eukaryota</taxon>
        <taxon>Sar</taxon>
        <taxon>Stramenopiles</taxon>
        <taxon>Ochrophyta</taxon>
        <taxon>Bacillariophyta</taxon>
        <taxon>Bacillariophyceae</taxon>
        <taxon>Bacillariophycidae</taxon>
        <taxon>Bacillariales</taxon>
        <taxon>Bacillariaceae</taxon>
        <taxon>Fragilariopsis</taxon>
    </lineage>
</organism>
<feature type="transmembrane region" description="Helical" evidence="6">
    <location>
        <begin position="267"/>
        <end position="285"/>
    </location>
</feature>
<dbReference type="EMBL" id="KV784378">
    <property type="protein sequence ID" value="OEU09021.1"/>
    <property type="molecule type" value="Genomic_DNA"/>
</dbReference>
<comment type="subcellular location">
    <subcellularLocation>
        <location evidence="1">Membrane</location>
        <topology evidence="1">Multi-pass membrane protein</topology>
    </subcellularLocation>
</comment>
<dbReference type="KEGG" id="fcy:FRACYDRAFT_249365"/>
<keyword evidence="5 6" id="KW-0472">Membrane</keyword>
<evidence type="ECO:0000256" key="3">
    <source>
        <dbReference type="ARBA" id="ARBA00022692"/>
    </source>
</evidence>
<feature type="transmembrane region" description="Helical" evidence="6">
    <location>
        <begin position="139"/>
        <end position="160"/>
    </location>
</feature>
<reference evidence="8 9" key="1">
    <citation type="submission" date="2016-09" db="EMBL/GenBank/DDBJ databases">
        <title>Extensive genetic diversity and differential bi-allelic expression allows diatom success in the polar Southern Ocean.</title>
        <authorList>
            <consortium name="DOE Joint Genome Institute"/>
            <person name="Mock T."/>
            <person name="Otillar R.P."/>
            <person name="Strauss J."/>
            <person name="Dupont C."/>
            <person name="Frickenhaus S."/>
            <person name="Maumus F."/>
            <person name="Mcmullan M."/>
            <person name="Sanges R."/>
            <person name="Schmutz J."/>
            <person name="Toseland A."/>
            <person name="Valas R."/>
            <person name="Veluchamy A."/>
            <person name="Ward B.J."/>
            <person name="Allen A."/>
            <person name="Barry K."/>
            <person name="Falciatore A."/>
            <person name="Ferrante M."/>
            <person name="Fortunato A.E."/>
            <person name="Gloeckner G."/>
            <person name="Gruber A."/>
            <person name="Hipkin R."/>
            <person name="Janech M."/>
            <person name="Kroth P."/>
            <person name="Leese F."/>
            <person name="Lindquist E."/>
            <person name="Lyon B.R."/>
            <person name="Martin J."/>
            <person name="Mayer C."/>
            <person name="Parker M."/>
            <person name="Quesneville H."/>
            <person name="Raymond J."/>
            <person name="Uhlig C."/>
            <person name="Valentin K.U."/>
            <person name="Worden A.Z."/>
            <person name="Armbrust E.V."/>
            <person name="Bowler C."/>
            <person name="Green B."/>
            <person name="Moulton V."/>
            <person name="Van Oosterhout C."/>
            <person name="Grigoriev I."/>
        </authorList>
    </citation>
    <scope>NUCLEOTIDE SEQUENCE [LARGE SCALE GENOMIC DNA]</scope>
    <source>
        <strain evidence="8 9">CCMP1102</strain>
    </source>
</reference>
<keyword evidence="9" id="KW-1185">Reference proteome</keyword>
<evidence type="ECO:0000256" key="2">
    <source>
        <dbReference type="ARBA" id="ARBA00006824"/>
    </source>
</evidence>
<dbReference type="GO" id="GO:0005737">
    <property type="term" value="C:cytoplasm"/>
    <property type="evidence" value="ECO:0007669"/>
    <property type="project" value="TreeGrafter"/>
</dbReference>
<dbReference type="Pfam" id="PF04117">
    <property type="entry name" value="Mpv17_PMP22"/>
    <property type="match status" value="1"/>
</dbReference>
<dbReference type="InterPro" id="IPR007248">
    <property type="entry name" value="Mpv17_PMP22"/>
</dbReference>
<feature type="chain" id="PRO_5009192296" evidence="7">
    <location>
        <begin position="20"/>
        <end position="300"/>
    </location>
</feature>
<gene>
    <name evidence="8" type="ORF">FRACYDRAFT_249365</name>
</gene>
<evidence type="ECO:0000256" key="4">
    <source>
        <dbReference type="ARBA" id="ARBA00022989"/>
    </source>
</evidence>
<dbReference type="Proteomes" id="UP000095751">
    <property type="component" value="Unassembled WGS sequence"/>
</dbReference>
<proteinExistence type="inferred from homology"/>
<protein>
    <submittedName>
        <fullName evidence="8">Uncharacterized protein</fullName>
    </submittedName>
</protein>
<dbReference type="InParanoid" id="A0A1E7EST7"/>
<evidence type="ECO:0000313" key="8">
    <source>
        <dbReference type="EMBL" id="OEU09021.1"/>
    </source>
</evidence>
<dbReference type="PANTHER" id="PTHR11266:SF121">
    <property type="entry name" value="OS09G0315000 PROTEIN"/>
    <property type="match status" value="1"/>
</dbReference>
<sequence length="300" mass="33409">MTFFACCFLSSPLLTASFAVVPSRTTRTTTSSTTTTTATSSSLSMSSSATTLQHVSDFYQNFPIQAAVLTCGVKASVADTVAQIKSQASLLQSKTASVVKKSSKTDNNMSSNNNNNNNIIQNFNLDLNYFNFWEGRRNLAYVLYGGIYIGLMSYLEYSYVFPSLFGYEKTIQILIEKVLFDNFFVAPFIWLPPAYIIKAWVYSGDDSGGIDDNNNDNNDSTISLILKEGYNKYMHDIMNNNLLTMYWTIWLPAQTISFSIVPDHLRVAFMASISFFWFILFSTVASSSSSSISSDTSSEQ</sequence>
<dbReference type="AlphaFoldDB" id="A0A1E7EST7"/>
<evidence type="ECO:0000256" key="6">
    <source>
        <dbReference type="RuleBase" id="RU363053"/>
    </source>
</evidence>
<name>A0A1E7EST7_9STRA</name>
<feature type="transmembrane region" description="Helical" evidence="6">
    <location>
        <begin position="242"/>
        <end position="261"/>
    </location>
</feature>
<comment type="similarity">
    <text evidence="2 6">Belongs to the peroxisomal membrane protein PXMP2/4 family.</text>
</comment>
<accession>A0A1E7EST7</accession>
<keyword evidence="7" id="KW-0732">Signal</keyword>
<evidence type="ECO:0000313" key="9">
    <source>
        <dbReference type="Proteomes" id="UP000095751"/>
    </source>
</evidence>
<feature type="signal peptide" evidence="7">
    <location>
        <begin position="1"/>
        <end position="19"/>
    </location>
</feature>
<dbReference type="PANTHER" id="PTHR11266">
    <property type="entry name" value="PEROXISOMAL MEMBRANE PROTEIN 2, PXMP2 MPV17"/>
    <property type="match status" value="1"/>
</dbReference>
<evidence type="ECO:0000256" key="7">
    <source>
        <dbReference type="SAM" id="SignalP"/>
    </source>
</evidence>
<dbReference type="OrthoDB" id="5345392at2759"/>
<dbReference type="GO" id="GO:0016020">
    <property type="term" value="C:membrane"/>
    <property type="evidence" value="ECO:0007669"/>
    <property type="project" value="UniProtKB-SubCell"/>
</dbReference>
<evidence type="ECO:0000256" key="5">
    <source>
        <dbReference type="ARBA" id="ARBA00023136"/>
    </source>
</evidence>
<evidence type="ECO:0000256" key="1">
    <source>
        <dbReference type="ARBA" id="ARBA00004141"/>
    </source>
</evidence>
<keyword evidence="3 6" id="KW-0812">Transmembrane</keyword>